<organism evidence="1 2">
    <name type="scientific">Phytophthora infestans</name>
    <name type="common">Potato late blight agent</name>
    <name type="synonym">Botrytis infestans</name>
    <dbReference type="NCBI Taxonomy" id="4787"/>
    <lineage>
        <taxon>Eukaryota</taxon>
        <taxon>Sar</taxon>
        <taxon>Stramenopiles</taxon>
        <taxon>Oomycota</taxon>
        <taxon>Peronosporomycetes</taxon>
        <taxon>Peronosporales</taxon>
        <taxon>Peronosporaceae</taxon>
        <taxon>Phytophthora</taxon>
    </lineage>
</organism>
<dbReference type="AlphaFoldDB" id="A0A8S9U3S3"/>
<proteinExistence type="predicted"/>
<evidence type="ECO:0000313" key="1">
    <source>
        <dbReference type="EMBL" id="KAF4135631.1"/>
    </source>
</evidence>
<protein>
    <submittedName>
        <fullName evidence="1">Uncharacterized protein</fullName>
    </submittedName>
</protein>
<reference evidence="1" key="1">
    <citation type="submission" date="2020-03" db="EMBL/GenBank/DDBJ databases">
        <title>Hybrid Assembly of Korean Phytophthora infestans isolates.</title>
        <authorList>
            <person name="Prokchorchik M."/>
            <person name="Lee Y."/>
            <person name="Seo J."/>
            <person name="Cho J.-H."/>
            <person name="Park Y.-E."/>
            <person name="Jang D.-C."/>
            <person name="Im J.-S."/>
            <person name="Choi J.-G."/>
            <person name="Park H.-J."/>
            <person name="Lee G.-B."/>
            <person name="Lee Y.-G."/>
            <person name="Hong S.-Y."/>
            <person name="Cho K."/>
            <person name="Sohn K.H."/>
        </authorList>
    </citation>
    <scope>NUCLEOTIDE SEQUENCE</scope>
    <source>
        <strain evidence="1">KR_2_A2</strain>
    </source>
</reference>
<feature type="non-terminal residue" evidence="1">
    <location>
        <position position="85"/>
    </location>
</feature>
<name>A0A8S9U3S3_PHYIN</name>
<sequence length="85" mass="9223">VAPAPQKIWHQAALHQEGTLCGTLLATTAPRRVCCAGQPARGSNRAMQGKLRKLRGASWCMRCYLVPGRMGGDQHDAKARINRNG</sequence>
<feature type="non-terminal residue" evidence="1">
    <location>
        <position position="1"/>
    </location>
</feature>
<accession>A0A8S9U3S3</accession>
<comment type="caution">
    <text evidence="1">The sequence shown here is derived from an EMBL/GenBank/DDBJ whole genome shotgun (WGS) entry which is preliminary data.</text>
</comment>
<dbReference type="Proteomes" id="UP000704712">
    <property type="component" value="Unassembled WGS sequence"/>
</dbReference>
<dbReference type="EMBL" id="JAACNO010002095">
    <property type="protein sequence ID" value="KAF4135631.1"/>
    <property type="molecule type" value="Genomic_DNA"/>
</dbReference>
<gene>
    <name evidence="1" type="ORF">GN958_ATG15177</name>
</gene>
<evidence type="ECO:0000313" key="2">
    <source>
        <dbReference type="Proteomes" id="UP000704712"/>
    </source>
</evidence>